<comment type="caution">
    <text evidence="1">The sequence shown here is derived from an EMBL/GenBank/DDBJ whole genome shotgun (WGS) entry which is preliminary data.</text>
</comment>
<protein>
    <submittedName>
        <fullName evidence="1">Uncharacterized protein</fullName>
    </submittedName>
</protein>
<dbReference type="Proteomes" id="UP000540423">
    <property type="component" value="Unassembled WGS sequence"/>
</dbReference>
<evidence type="ECO:0000313" key="2">
    <source>
        <dbReference type="Proteomes" id="UP000540423"/>
    </source>
</evidence>
<keyword evidence="2" id="KW-1185">Reference proteome</keyword>
<accession>A0A7X0LSJ9</accession>
<dbReference type="AlphaFoldDB" id="A0A7X0LSJ9"/>
<gene>
    <name evidence="1" type="ORF">HNQ79_005066</name>
</gene>
<organism evidence="1 2">
    <name type="scientific">Streptomyces candidus</name>
    <dbReference type="NCBI Taxonomy" id="67283"/>
    <lineage>
        <taxon>Bacteria</taxon>
        <taxon>Bacillati</taxon>
        <taxon>Actinomycetota</taxon>
        <taxon>Actinomycetes</taxon>
        <taxon>Kitasatosporales</taxon>
        <taxon>Streptomycetaceae</taxon>
        <taxon>Streptomyces</taxon>
    </lineage>
</organism>
<dbReference type="RefSeq" id="WP_185034776.1">
    <property type="nucleotide sequence ID" value="NZ_BNBN01000006.1"/>
</dbReference>
<evidence type="ECO:0000313" key="1">
    <source>
        <dbReference type="EMBL" id="MBB6438554.1"/>
    </source>
</evidence>
<sequence length="54" mass="6097">MRCQREYRSTLALLHHDLSEGNLRHNDLACFSGVVYGPERGAFLAPLRLPARST</sequence>
<reference evidence="1 2" key="1">
    <citation type="submission" date="2020-08" db="EMBL/GenBank/DDBJ databases">
        <title>Genomic Encyclopedia of Type Strains, Phase IV (KMG-IV): sequencing the most valuable type-strain genomes for metagenomic binning, comparative biology and taxonomic classification.</title>
        <authorList>
            <person name="Goeker M."/>
        </authorList>
    </citation>
    <scope>NUCLEOTIDE SEQUENCE [LARGE SCALE GENOMIC DNA]</scope>
    <source>
        <strain evidence="1 2">DSM 40141</strain>
    </source>
</reference>
<proteinExistence type="predicted"/>
<dbReference type="EMBL" id="JACHEM010000014">
    <property type="protein sequence ID" value="MBB6438554.1"/>
    <property type="molecule type" value="Genomic_DNA"/>
</dbReference>
<name>A0A7X0LSJ9_9ACTN</name>